<dbReference type="InterPro" id="IPR029069">
    <property type="entry name" value="HotDog_dom_sf"/>
</dbReference>
<evidence type="ECO:0000313" key="3">
    <source>
        <dbReference type="Proteomes" id="UP001519332"/>
    </source>
</evidence>
<comment type="caution">
    <text evidence="2">The sequence shown here is derived from an EMBL/GenBank/DDBJ whole genome shotgun (WGS) entry which is preliminary data.</text>
</comment>
<dbReference type="EMBL" id="JAGINW010000001">
    <property type="protein sequence ID" value="MBP2328053.1"/>
    <property type="molecule type" value="Genomic_DNA"/>
</dbReference>
<dbReference type="InterPro" id="IPR039569">
    <property type="entry name" value="FAS1-like_DH_region"/>
</dbReference>
<accession>A0ABS4TUG9</accession>
<dbReference type="Pfam" id="PF13452">
    <property type="entry name" value="FAS1_DH_region"/>
    <property type="match status" value="1"/>
</dbReference>
<feature type="domain" description="FAS1-like dehydratase" evidence="1">
    <location>
        <begin position="6"/>
        <end position="129"/>
    </location>
</feature>
<protein>
    <submittedName>
        <fullName evidence="2">Acyl dehydratase</fullName>
    </submittedName>
</protein>
<proteinExistence type="predicted"/>
<name>A0ABS4TUG9_9PSEU</name>
<reference evidence="2 3" key="1">
    <citation type="submission" date="2021-03" db="EMBL/GenBank/DDBJ databases">
        <title>Sequencing the genomes of 1000 actinobacteria strains.</title>
        <authorList>
            <person name="Klenk H.-P."/>
        </authorList>
    </citation>
    <scope>NUCLEOTIDE SEQUENCE [LARGE SCALE GENOMIC DNA]</scope>
    <source>
        <strain evidence="2 3">DSM 46670</strain>
    </source>
</reference>
<dbReference type="CDD" id="cd03441">
    <property type="entry name" value="R_hydratase_like"/>
    <property type="match status" value="1"/>
</dbReference>
<dbReference type="SUPFAM" id="SSF54637">
    <property type="entry name" value="Thioesterase/thiol ester dehydrase-isomerase"/>
    <property type="match status" value="1"/>
</dbReference>
<sequence length="145" mass="15726">MADRSIIGRSMAPVTMTVERGKIMEFARSILDDNPVYFGPDPAVPLTFGVTTAHWQTGKADLTGLDLARLLHGGLEFEYLGEIHAGDTLTSRGSIVDVYEKQGSRGGSMTFVESETIFTNQHGEDVLTMRSTLIETSRAATQDGS</sequence>
<dbReference type="Gene3D" id="3.10.129.10">
    <property type="entry name" value="Hotdog Thioesterase"/>
    <property type="match status" value="1"/>
</dbReference>
<evidence type="ECO:0000259" key="1">
    <source>
        <dbReference type="Pfam" id="PF13452"/>
    </source>
</evidence>
<gene>
    <name evidence="2" type="ORF">JOF56_008438</name>
</gene>
<evidence type="ECO:0000313" key="2">
    <source>
        <dbReference type="EMBL" id="MBP2328053.1"/>
    </source>
</evidence>
<keyword evidence="3" id="KW-1185">Reference proteome</keyword>
<organism evidence="2 3">
    <name type="scientific">Kibdelosporangium banguiense</name>
    <dbReference type="NCBI Taxonomy" id="1365924"/>
    <lineage>
        <taxon>Bacteria</taxon>
        <taxon>Bacillati</taxon>
        <taxon>Actinomycetota</taxon>
        <taxon>Actinomycetes</taxon>
        <taxon>Pseudonocardiales</taxon>
        <taxon>Pseudonocardiaceae</taxon>
        <taxon>Kibdelosporangium</taxon>
    </lineage>
</organism>
<dbReference type="Proteomes" id="UP001519332">
    <property type="component" value="Unassembled WGS sequence"/>
</dbReference>
<dbReference type="RefSeq" id="WP_209645124.1">
    <property type="nucleotide sequence ID" value="NZ_JAGINW010000001.1"/>
</dbReference>